<evidence type="ECO:0000256" key="1">
    <source>
        <dbReference type="SAM" id="Phobius"/>
    </source>
</evidence>
<comment type="caution">
    <text evidence="2">The sequence shown here is derived from an EMBL/GenBank/DDBJ whole genome shotgun (WGS) entry which is preliminary data.</text>
</comment>
<protein>
    <submittedName>
        <fullName evidence="2">Uncharacterized protein</fullName>
    </submittedName>
</protein>
<name>A0A9N7YIX6_PLEPL</name>
<reference evidence="2" key="1">
    <citation type="submission" date="2020-03" db="EMBL/GenBank/DDBJ databases">
        <authorList>
            <person name="Weist P."/>
        </authorList>
    </citation>
    <scope>NUCLEOTIDE SEQUENCE</scope>
</reference>
<dbReference type="EMBL" id="CADEAL010001063">
    <property type="protein sequence ID" value="CAB1428537.1"/>
    <property type="molecule type" value="Genomic_DNA"/>
</dbReference>
<organism evidence="2 3">
    <name type="scientific">Pleuronectes platessa</name>
    <name type="common">European plaice</name>
    <dbReference type="NCBI Taxonomy" id="8262"/>
    <lineage>
        <taxon>Eukaryota</taxon>
        <taxon>Metazoa</taxon>
        <taxon>Chordata</taxon>
        <taxon>Craniata</taxon>
        <taxon>Vertebrata</taxon>
        <taxon>Euteleostomi</taxon>
        <taxon>Actinopterygii</taxon>
        <taxon>Neopterygii</taxon>
        <taxon>Teleostei</taxon>
        <taxon>Neoteleostei</taxon>
        <taxon>Acanthomorphata</taxon>
        <taxon>Carangaria</taxon>
        <taxon>Pleuronectiformes</taxon>
        <taxon>Pleuronectoidei</taxon>
        <taxon>Pleuronectidae</taxon>
        <taxon>Pleuronectes</taxon>
    </lineage>
</organism>
<keyword evidence="1" id="KW-0812">Transmembrane</keyword>
<keyword evidence="3" id="KW-1185">Reference proteome</keyword>
<keyword evidence="1" id="KW-0472">Membrane</keyword>
<evidence type="ECO:0000313" key="2">
    <source>
        <dbReference type="EMBL" id="CAB1428537.1"/>
    </source>
</evidence>
<evidence type="ECO:0000313" key="3">
    <source>
        <dbReference type="Proteomes" id="UP001153269"/>
    </source>
</evidence>
<proteinExistence type="predicted"/>
<dbReference type="Proteomes" id="UP001153269">
    <property type="component" value="Unassembled WGS sequence"/>
</dbReference>
<gene>
    <name evidence="2" type="ORF">PLEPLA_LOCUS16510</name>
</gene>
<dbReference type="AlphaFoldDB" id="A0A9N7YIX6"/>
<keyword evidence="1" id="KW-1133">Transmembrane helix</keyword>
<feature type="transmembrane region" description="Helical" evidence="1">
    <location>
        <begin position="21"/>
        <end position="40"/>
    </location>
</feature>
<sequence length="177" mass="20076">MERMDRQPKNKRQKADQRRIQTMYISLTLFVFSFMGSSAIKDGNFGRFTACITMNGTLRLNCYYPDCKGSPPFDCQYKTSSGHVIATGQSTNKCEFYPPNQGPLYTNKTTTYSCTLTRNIRDEEMQIVINYSITKGKKAIKPCPGTTGLILHQAPAVLWPVLTVSLWRLLVPDRQTT</sequence>
<accession>A0A9N7YIX6</accession>